<gene>
    <name evidence="2" type="ORF">BPAG_LOCUS12730</name>
</gene>
<dbReference type="WBParaSite" id="BPAG_0001280201-mRNA-1">
    <property type="protein sequence ID" value="BPAG_0001280201-mRNA-1"/>
    <property type="gene ID" value="BPAG_0001280201"/>
</dbReference>
<reference evidence="2 3" key="2">
    <citation type="submission" date="2018-11" db="EMBL/GenBank/DDBJ databases">
        <authorList>
            <consortium name="Pathogen Informatics"/>
        </authorList>
    </citation>
    <scope>NUCLEOTIDE SEQUENCE [LARGE SCALE GENOMIC DNA]</scope>
</reference>
<sequence length="68" mass="8018">MEHLELNRRSFAENAENATKDDDEPMAVLELRKWLHTMSEKLSIMESKFTRVILARNELDRLAADQQM</sequence>
<evidence type="ECO:0000313" key="3">
    <source>
        <dbReference type="Proteomes" id="UP000278627"/>
    </source>
</evidence>
<feature type="compositionally biased region" description="Basic and acidic residues" evidence="1">
    <location>
        <begin position="1"/>
        <end position="11"/>
    </location>
</feature>
<evidence type="ECO:0000313" key="4">
    <source>
        <dbReference type="WBParaSite" id="BPAG_0001280201-mRNA-1"/>
    </source>
</evidence>
<name>A0A158PSD0_BRUPA</name>
<reference evidence="4" key="1">
    <citation type="submission" date="2016-04" db="UniProtKB">
        <authorList>
            <consortium name="WormBaseParasite"/>
        </authorList>
    </citation>
    <scope>IDENTIFICATION</scope>
</reference>
<dbReference type="Proteomes" id="UP000278627">
    <property type="component" value="Unassembled WGS sequence"/>
</dbReference>
<feature type="region of interest" description="Disordered" evidence="1">
    <location>
        <begin position="1"/>
        <end position="24"/>
    </location>
</feature>
<accession>A0A158PSD0</accession>
<protein>
    <submittedName>
        <fullName evidence="4">BMERB domain-containing protein</fullName>
    </submittedName>
</protein>
<dbReference type="AlphaFoldDB" id="A0A158PSD0"/>
<dbReference type="EMBL" id="UZAD01013316">
    <property type="protein sequence ID" value="VDN93916.1"/>
    <property type="molecule type" value="Genomic_DNA"/>
</dbReference>
<evidence type="ECO:0000313" key="2">
    <source>
        <dbReference type="EMBL" id="VDN93916.1"/>
    </source>
</evidence>
<keyword evidence="3" id="KW-1185">Reference proteome</keyword>
<evidence type="ECO:0000256" key="1">
    <source>
        <dbReference type="SAM" id="MobiDB-lite"/>
    </source>
</evidence>
<organism evidence="4">
    <name type="scientific">Brugia pahangi</name>
    <name type="common">Filarial nematode worm</name>
    <dbReference type="NCBI Taxonomy" id="6280"/>
    <lineage>
        <taxon>Eukaryota</taxon>
        <taxon>Metazoa</taxon>
        <taxon>Ecdysozoa</taxon>
        <taxon>Nematoda</taxon>
        <taxon>Chromadorea</taxon>
        <taxon>Rhabditida</taxon>
        <taxon>Spirurina</taxon>
        <taxon>Spiruromorpha</taxon>
        <taxon>Filarioidea</taxon>
        <taxon>Onchocercidae</taxon>
        <taxon>Brugia</taxon>
    </lineage>
</organism>
<proteinExistence type="predicted"/>